<dbReference type="Gene3D" id="2.40.240.10">
    <property type="entry name" value="Ribosomal Protein L25, Chain P"/>
    <property type="match status" value="1"/>
</dbReference>
<dbReference type="InterPro" id="IPR014729">
    <property type="entry name" value="Rossmann-like_a/b/a_fold"/>
</dbReference>
<feature type="domain" description="GST C-terminal" evidence="15">
    <location>
        <begin position="43"/>
        <end position="186"/>
    </location>
</feature>
<dbReference type="PROSITE" id="PS00178">
    <property type="entry name" value="AA_TRNA_LIGASE_I"/>
    <property type="match status" value="1"/>
</dbReference>
<dbReference type="Pfam" id="PF20974">
    <property type="entry name" value="tRNA-synt_1c_C2"/>
    <property type="match status" value="1"/>
</dbReference>
<dbReference type="InterPro" id="IPR036282">
    <property type="entry name" value="Glutathione-S-Trfase_C_sf"/>
</dbReference>
<dbReference type="InterPro" id="IPR020056">
    <property type="entry name" value="Rbsml_bL25/Gln-tRNA_synth_N"/>
</dbReference>
<evidence type="ECO:0000256" key="11">
    <source>
        <dbReference type="ARBA" id="ARBA00030865"/>
    </source>
</evidence>
<dbReference type="InterPro" id="IPR020061">
    <property type="entry name" value="Glu_tRNA_lig_a-bdl"/>
</dbReference>
<evidence type="ECO:0000313" key="16">
    <source>
        <dbReference type="EMBL" id="KAI5956043.1"/>
    </source>
</evidence>
<dbReference type="GO" id="GO:0017102">
    <property type="term" value="C:methionyl glutamyl tRNA synthetase complex"/>
    <property type="evidence" value="ECO:0007669"/>
    <property type="project" value="TreeGrafter"/>
</dbReference>
<evidence type="ECO:0000256" key="1">
    <source>
        <dbReference type="ARBA" id="ARBA00004496"/>
    </source>
</evidence>
<dbReference type="InterPro" id="IPR004526">
    <property type="entry name" value="Glu-tRNA-synth_arc/euk"/>
</dbReference>
<keyword evidence="8 13" id="KW-0067">ATP-binding</keyword>
<dbReference type="Gene3D" id="3.40.50.620">
    <property type="entry name" value="HUPs"/>
    <property type="match status" value="1"/>
</dbReference>
<evidence type="ECO:0000256" key="4">
    <source>
        <dbReference type="ARBA" id="ARBA00022490"/>
    </source>
</evidence>
<name>A0AAD5FXQ8_9ASCO</name>
<dbReference type="SUPFAM" id="SSF52374">
    <property type="entry name" value="Nucleotidylyl transferase"/>
    <property type="match status" value="1"/>
</dbReference>
<dbReference type="RefSeq" id="XP_051608025.1">
    <property type="nucleotide sequence ID" value="XM_051752958.1"/>
</dbReference>
<dbReference type="InterPro" id="IPR011035">
    <property type="entry name" value="Ribosomal_bL25/Gln-tRNA_synth"/>
</dbReference>
<sequence length="728" mass="82957">MSFKLTVAGKSATIPYPTLIAVFFVNSSDNEVSIPVEFVDEKSIDKEFSIKLVTPSGETFVDQLDALDYLAQTFPQVLLEKSKSQEWIKLALEKFYTKNFKDLATDLEKLDAHLNFRSYIVGYQVTLADIALWGVLRANPIMGSVLKSETYVNVSRWYNFLAQSDNRFDKSAELLTNSLNELKKAAKTAKTSAGGKKETHKASFEIDLPGAEIGKVVTRFPPEPSGYLHIGHAKAAILNEYFAHAYKGKLIIRFDDTNPTKEKVEFQDSIIEDLELLGIKGDRITYSSDYFQDMYELAVKLIKDGKAYCDDTPSEKMREERMVGDASARRERSIEENLHIFTVEMKNGTEEGLKNCLRAKIDYKALNKALRDPVIYRCNLTPHHRTRTEWKMYPIYDFCVPVVDSIEGVTHSLRTNEYRDRNPQYEWIQKALNLRPVAIWDFGRVNFVRTLLSKRKLQWFVDKNYVSNWDDPRFPTVRGVRRRGMTVEGLRNFIMAQGPSKNIINLDWSVIWALNKKVIDPVAPRFTAVEAENAVPVKLLNGPSEPYSESKPKHKKNPDVGTKSVIFADQVLIDQADADLSEGEEVTFMDWGNVIVSKVVKEGDIVKSVEANLHLEGDFRKTSKKLTWLADTKDKIDVDLVDFDHLITKDKLEEEDNFEDFITPETEFHSKAIADLNVAKLHAGDIIQFERKGYYRVDVPYEEGKPAVLFSIPDGKTVSRYGAKKVSA</sequence>
<dbReference type="SUPFAM" id="SSF47616">
    <property type="entry name" value="GST C-terminal domain-like"/>
    <property type="match status" value="1"/>
</dbReference>
<dbReference type="Pfam" id="PF18466">
    <property type="entry name" value="GluRS_N"/>
    <property type="match status" value="1"/>
</dbReference>
<dbReference type="GO" id="GO:0005524">
    <property type="term" value="F:ATP binding"/>
    <property type="evidence" value="ECO:0007669"/>
    <property type="project" value="UniProtKB-KW"/>
</dbReference>
<accession>A0AAD5FXQ8</accession>
<evidence type="ECO:0000256" key="5">
    <source>
        <dbReference type="ARBA" id="ARBA00022553"/>
    </source>
</evidence>
<dbReference type="CDD" id="cd10306">
    <property type="entry name" value="GST_C_GluRS_N"/>
    <property type="match status" value="1"/>
</dbReference>
<dbReference type="NCBIfam" id="TIGR00463">
    <property type="entry name" value="gltX_arch"/>
    <property type="match status" value="1"/>
</dbReference>
<dbReference type="InterPro" id="IPR001412">
    <property type="entry name" value="aa-tRNA-synth_I_CS"/>
</dbReference>
<protein>
    <recommendedName>
        <fullName evidence="3">glutamate--tRNA ligase</fullName>
        <ecNumber evidence="3">6.1.1.17</ecNumber>
    </recommendedName>
    <alternativeName>
        <fullName evidence="11">Glutamyl-tRNA synthetase</fullName>
    </alternativeName>
</protein>
<dbReference type="PRINTS" id="PR00987">
    <property type="entry name" value="TRNASYNTHGLU"/>
</dbReference>
<dbReference type="InterPro" id="IPR020058">
    <property type="entry name" value="Glu/Gln-tRNA-synth_Ib_cat-dom"/>
</dbReference>
<dbReference type="InterPro" id="IPR041103">
    <property type="entry name" value="GluRS_N"/>
</dbReference>
<dbReference type="Gene3D" id="3.40.30.70">
    <property type="match status" value="1"/>
</dbReference>
<dbReference type="GO" id="GO:0004818">
    <property type="term" value="F:glutamate-tRNA ligase activity"/>
    <property type="evidence" value="ECO:0007669"/>
    <property type="project" value="UniProtKB-EC"/>
</dbReference>
<dbReference type="Pfam" id="PF00043">
    <property type="entry name" value="GST_C"/>
    <property type="match status" value="1"/>
</dbReference>
<dbReference type="InterPro" id="IPR000924">
    <property type="entry name" value="Glu/Gln-tRNA-synth"/>
</dbReference>
<dbReference type="HAMAP" id="MF_02076">
    <property type="entry name" value="Glu_tRNA_synth_type2"/>
    <property type="match status" value="1"/>
</dbReference>
<keyword evidence="9 13" id="KW-0648">Protein biosynthesis</keyword>
<keyword evidence="6 13" id="KW-0436">Ligase</keyword>
<dbReference type="InterPro" id="IPR020059">
    <property type="entry name" value="Glu/Gln-tRNA-synth_Ib_codon-bd"/>
</dbReference>
<evidence type="ECO:0000259" key="15">
    <source>
        <dbReference type="PROSITE" id="PS50405"/>
    </source>
</evidence>
<comment type="caution">
    <text evidence="16">The sequence shown here is derived from an EMBL/GenBank/DDBJ whole genome shotgun (WGS) entry which is preliminary data.</text>
</comment>
<evidence type="ECO:0000256" key="13">
    <source>
        <dbReference type="RuleBase" id="RU363037"/>
    </source>
</evidence>
<dbReference type="Gene3D" id="1.20.1050.10">
    <property type="match status" value="1"/>
</dbReference>
<evidence type="ECO:0000256" key="14">
    <source>
        <dbReference type="SAM" id="MobiDB-lite"/>
    </source>
</evidence>
<dbReference type="FunFam" id="3.40.50.620:FF:000037">
    <property type="entry name" value="Glutamine--tRNA ligase cytoplasmic"/>
    <property type="match status" value="1"/>
</dbReference>
<dbReference type="AlphaFoldDB" id="A0AAD5FXQ8"/>
<dbReference type="InterPro" id="IPR050132">
    <property type="entry name" value="Gln/Glu-tRNA_Ligase"/>
</dbReference>
<evidence type="ECO:0000256" key="3">
    <source>
        <dbReference type="ARBA" id="ARBA00012835"/>
    </source>
</evidence>
<evidence type="ECO:0000313" key="17">
    <source>
        <dbReference type="Proteomes" id="UP001204833"/>
    </source>
</evidence>
<dbReference type="Proteomes" id="UP001204833">
    <property type="component" value="Unassembled WGS sequence"/>
</dbReference>
<comment type="catalytic activity">
    <reaction evidence="12">
        <text>tRNA(Glu) + L-glutamate + ATP = L-glutamyl-tRNA(Glu) + AMP + diphosphate</text>
        <dbReference type="Rhea" id="RHEA:23540"/>
        <dbReference type="Rhea" id="RHEA-COMP:9663"/>
        <dbReference type="Rhea" id="RHEA-COMP:9680"/>
        <dbReference type="ChEBI" id="CHEBI:29985"/>
        <dbReference type="ChEBI" id="CHEBI:30616"/>
        <dbReference type="ChEBI" id="CHEBI:33019"/>
        <dbReference type="ChEBI" id="CHEBI:78442"/>
        <dbReference type="ChEBI" id="CHEBI:78520"/>
        <dbReference type="ChEBI" id="CHEBI:456215"/>
        <dbReference type="EC" id="6.1.1.17"/>
    </reaction>
</comment>
<dbReference type="InterPro" id="IPR004046">
    <property type="entry name" value="GST_C"/>
</dbReference>
<evidence type="ECO:0000256" key="6">
    <source>
        <dbReference type="ARBA" id="ARBA00022598"/>
    </source>
</evidence>
<evidence type="ECO:0000256" key="9">
    <source>
        <dbReference type="ARBA" id="ARBA00022917"/>
    </source>
</evidence>
<comment type="subcellular location">
    <subcellularLocation>
        <location evidence="1">Cytoplasm</location>
    </subcellularLocation>
</comment>
<dbReference type="InterPro" id="IPR010987">
    <property type="entry name" value="Glutathione-S-Trfase_C-like"/>
</dbReference>
<reference evidence="16 17" key="1">
    <citation type="journal article" date="2022" name="DNA Res.">
        <title>Genome analysis of five recently described species of the CUG-Ser clade uncovers Candida theae as a new hybrid lineage with pathogenic potential in the Candida parapsilosis species complex.</title>
        <authorList>
            <person name="Mixao V."/>
            <person name="Del Olmo V."/>
            <person name="Hegedusova E."/>
            <person name="Saus E."/>
            <person name="Pryszcz L."/>
            <person name="Cillingova A."/>
            <person name="Nosek J."/>
            <person name="Gabaldon T."/>
        </authorList>
    </citation>
    <scope>NUCLEOTIDE SEQUENCE [LARGE SCALE GENOMIC DNA]</scope>
    <source>
        <strain evidence="16 17">CBS 12239</strain>
    </source>
</reference>
<dbReference type="GO" id="GO:1990825">
    <property type="term" value="F:sequence-specific mRNA binding"/>
    <property type="evidence" value="ECO:0007669"/>
    <property type="project" value="UniProtKB-ARBA"/>
</dbReference>
<dbReference type="PANTHER" id="PTHR43097:SF5">
    <property type="entry name" value="GLUTAMATE--TRNA LIGASE"/>
    <property type="match status" value="1"/>
</dbReference>
<feature type="region of interest" description="Disordered" evidence="14">
    <location>
        <begin position="540"/>
        <end position="559"/>
    </location>
</feature>
<keyword evidence="7 13" id="KW-0547">Nucleotide-binding</keyword>
<dbReference type="FunFam" id="1.20.1050.10:FF:000036">
    <property type="entry name" value="Putative glutamyl-tRNA synthetase"/>
    <property type="match status" value="1"/>
</dbReference>
<dbReference type="Gene3D" id="1.10.1160.10">
    <property type="entry name" value="Glutamyl-trna Synthetase, Domain 2"/>
    <property type="match status" value="1"/>
</dbReference>
<dbReference type="InterPro" id="IPR049437">
    <property type="entry name" value="tRNA-synt_1c_C2"/>
</dbReference>
<keyword evidence="17" id="KW-1185">Reference proteome</keyword>
<evidence type="ECO:0000256" key="12">
    <source>
        <dbReference type="ARBA" id="ARBA00048351"/>
    </source>
</evidence>
<dbReference type="FunFam" id="1.10.1160.10:FF:000001">
    <property type="entry name" value="Glutamine--tRNA ligase"/>
    <property type="match status" value="1"/>
</dbReference>
<keyword evidence="5" id="KW-0597">Phosphoprotein</keyword>
<dbReference type="Gene3D" id="3.90.800.10">
    <property type="entry name" value="Glutamyl-tRNA Synthetase, Domain 3"/>
    <property type="match status" value="1"/>
</dbReference>
<dbReference type="SUPFAM" id="SSF50715">
    <property type="entry name" value="Ribosomal protein L25-like"/>
    <property type="match status" value="1"/>
</dbReference>
<dbReference type="EMBL" id="JAIHNG010000129">
    <property type="protein sequence ID" value="KAI5956043.1"/>
    <property type="molecule type" value="Genomic_DNA"/>
</dbReference>
<keyword evidence="10 13" id="KW-0030">Aminoacyl-tRNA synthetase</keyword>
<dbReference type="Pfam" id="PF03950">
    <property type="entry name" value="tRNA-synt_1c_C"/>
    <property type="match status" value="1"/>
</dbReference>
<dbReference type="GO" id="GO:0006424">
    <property type="term" value="P:glutamyl-tRNA aminoacylation"/>
    <property type="evidence" value="ECO:0007669"/>
    <property type="project" value="InterPro"/>
</dbReference>
<dbReference type="EC" id="6.1.1.17" evidence="3"/>
<dbReference type="FunFam" id="2.40.240.10:FF:000004">
    <property type="entry name" value="Glutamyl-tRNA synthetase, cytoplasmic"/>
    <property type="match status" value="1"/>
</dbReference>
<proteinExistence type="inferred from homology"/>
<keyword evidence="4" id="KW-0963">Cytoplasm</keyword>
<dbReference type="Pfam" id="PF00749">
    <property type="entry name" value="tRNA-synt_1c"/>
    <property type="match status" value="1"/>
</dbReference>
<organism evidence="16 17">
    <name type="scientific">Candida theae</name>
    <dbReference type="NCBI Taxonomy" id="1198502"/>
    <lineage>
        <taxon>Eukaryota</taxon>
        <taxon>Fungi</taxon>
        <taxon>Dikarya</taxon>
        <taxon>Ascomycota</taxon>
        <taxon>Saccharomycotina</taxon>
        <taxon>Pichiomycetes</taxon>
        <taxon>Debaryomycetaceae</taxon>
        <taxon>Candida/Lodderomyces clade</taxon>
        <taxon>Candida</taxon>
    </lineage>
</organism>
<evidence type="ECO:0000256" key="8">
    <source>
        <dbReference type="ARBA" id="ARBA00022840"/>
    </source>
</evidence>
<evidence type="ECO:0000256" key="10">
    <source>
        <dbReference type="ARBA" id="ARBA00023146"/>
    </source>
</evidence>
<comment type="similarity">
    <text evidence="2">Belongs to the class-I aminoacyl-tRNA synthetase family. Glutamate--tRNA ligase type 2 subfamily.</text>
</comment>
<dbReference type="GeneID" id="76151587"/>
<gene>
    <name evidence="16" type="ORF">KGF57_003529</name>
</gene>
<dbReference type="GO" id="GO:0005829">
    <property type="term" value="C:cytosol"/>
    <property type="evidence" value="ECO:0007669"/>
    <property type="project" value="TreeGrafter"/>
</dbReference>
<evidence type="ECO:0000256" key="7">
    <source>
        <dbReference type="ARBA" id="ARBA00022741"/>
    </source>
</evidence>
<evidence type="ECO:0000256" key="2">
    <source>
        <dbReference type="ARBA" id="ARBA00008927"/>
    </source>
</evidence>
<dbReference type="PANTHER" id="PTHR43097">
    <property type="entry name" value="GLUTAMINE-TRNA LIGASE"/>
    <property type="match status" value="1"/>
</dbReference>
<dbReference type="FunFam" id="3.90.800.10:FF:000001">
    <property type="entry name" value="Glutamine--tRNA ligase"/>
    <property type="match status" value="1"/>
</dbReference>
<dbReference type="PROSITE" id="PS50405">
    <property type="entry name" value="GST_CTER"/>
    <property type="match status" value="1"/>
</dbReference>